<dbReference type="EMBL" id="BKCJ010046782">
    <property type="protein sequence ID" value="GEW14503.1"/>
    <property type="molecule type" value="Genomic_DNA"/>
</dbReference>
<comment type="caution">
    <text evidence="2">The sequence shown here is derived from an EMBL/GenBank/DDBJ whole genome shotgun (WGS) entry which is preliminary data.</text>
</comment>
<proteinExistence type="predicted"/>
<gene>
    <name evidence="2" type="ORF">Tci_186479</name>
</gene>
<dbReference type="AlphaFoldDB" id="A0A699GTZ9"/>
<evidence type="ECO:0000256" key="1">
    <source>
        <dbReference type="SAM" id="MobiDB-lite"/>
    </source>
</evidence>
<feature type="region of interest" description="Disordered" evidence="1">
    <location>
        <begin position="66"/>
        <end position="138"/>
    </location>
</feature>
<feature type="compositionally biased region" description="Polar residues" evidence="1">
    <location>
        <begin position="128"/>
        <end position="138"/>
    </location>
</feature>
<protein>
    <submittedName>
        <fullName evidence="2">Uncharacterized protein</fullName>
    </submittedName>
</protein>
<organism evidence="2">
    <name type="scientific">Tanacetum cinerariifolium</name>
    <name type="common">Dalmatian daisy</name>
    <name type="synonym">Chrysanthemum cinerariifolium</name>
    <dbReference type="NCBI Taxonomy" id="118510"/>
    <lineage>
        <taxon>Eukaryota</taxon>
        <taxon>Viridiplantae</taxon>
        <taxon>Streptophyta</taxon>
        <taxon>Embryophyta</taxon>
        <taxon>Tracheophyta</taxon>
        <taxon>Spermatophyta</taxon>
        <taxon>Magnoliopsida</taxon>
        <taxon>eudicotyledons</taxon>
        <taxon>Gunneridae</taxon>
        <taxon>Pentapetalae</taxon>
        <taxon>asterids</taxon>
        <taxon>campanulids</taxon>
        <taxon>Asterales</taxon>
        <taxon>Asteraceae</taxon>
        <taxon>Asteroideae</taxon>
        <taxon>Anthemideae</taxon>
        <taxon>Anthemidinae</taxon>
        <taxon>Tanacetum</taxon>
    </lineage>
</organism>
<accession>A0A699GTZ9</accession>
<reference evidence="2" key="1">
    <citation type="journal article" date="2019" name="Sci. Rep.">
        <title>Draft genome of Tanacetum cinerariifolium, the natural source of mosquito coil.</title>
        <authorList>
            <person name="Yamashiro T."/>
            <person name="Shiraishi A."/>
            <person name="Satake H."/>
            <person name="Nakayama K."/>
        </authorList>
    </citation>
    <scope>NUCLEOTIDE SEQUENCE</scope>
</reference>
<feature type="compositionally biased region" description="Basic and acidic residues" evidence="1">
    <location>
        <begin position="115"/>
        <end position="126"/>
    </location>
</feature>
<feature type="compositionally biased region" description="Basic residues" evidence="1">
    <location>
        <begin position="90"/>
        <end position="100"/>
    </location>
</feature>
<evidence type="ECO:0000313" key="2">
    <source>
        <dbReference type="EMBL" id="GEW14503.1"/>
    </source>
</evidence>
<sequence length="138" mass="15328">MTTLKFLDTHNMVALLSKPTESDGFEEIVDFLNAHPIRIEKGFSGRVTPLFLTMVIQNQSELGESLAMPTDLHHTPTILQPSSSQPQKTQKPRKSKRKNTHVPQPRGPTESVTDEAVHKELGDKLVRATTTTSSLEAE</sequence>
<name>A0A699GTZ9_TANCI</name>
<feature type="compositionally biased region" description="Low complexity" evidence="1">
    <location>
        <begin position="80"/>
        <end position="89"/>
    </location>
</feature>